<proteinExistence type="predicted"/>
<sequence length="348" mass="38554">MENKETVLVTGGNGFLGMRIVLQLLQKGYQVKTTVRSLKNKDKLTAALTANGVTDLAQLSFIEAELTRDDNWAEAMKGCRYVLSVASPVFFNKPWQEDEAIRPAVEGILRILRFAQKEGVQRVVMTSNFGAVGFSQTDKNRETTEADWTNVQTKGLSVYERSKTLAEKAAWDFISTQGGKLEFATINAVGIWGPSLDAHVSGSFHLLQNLLDGSMKMAPNIPLNVVDVRDVADLHIRAMTNPAASGQRFIASADGQITLPQIAALLREKRPEVSQQVSAKTLPDWVIRLGSLFSSRAQEGLMFIKMNRNVSNQKAKTILKWKPIATQEDTLLAAVDSIVKYKLLYKNR</sequence>
<dbReference type="EMBL" id="CP051682">
    <property type="protein sequence ID" value="QJD97340.1"/>
    <property type="molecule type" value="Genomic_DNA"/>
</dbReference>
<dbReference type="AlphaFoldDB" id="A0A7L5E1V1"/>
<protein>
    <submittedName>
        <fullName evidence="3">Aldehyde reductase</fullName>
    </submittedName>
</protein>
<reference evidence="3 4" key="1">
    <citation type="submission" date="2020-04" db="EMBL/GenBank/DDBJ databases">
        <title>Genome sequencing of novel species.</title>
        <authorList>
            <person name="Heo J."/>
            <person name="Kim S.-J."/>
            <person name="Kim J.-S."/>
            <person name="Hong S.-B."/>
            <person name="Kwon S.-W."/>
        </authorList>
    </citation>
    <scope>NUCLEOTIDE SEQUENCE [LARGE SCALE GENOMIC DNA]</scope>
    <source>
        <strain evidence="3 4">F39-2</strain>
    </source>
</reference>
<name>A0A7L5E1V1_9SPHI</name>
<accession>A0A7L5E1V1</accession>
<keyword evidence="4" id="KW-1185">Reference proteome</keyword>
<dbReference type="KEGG" id="mrob:HH214_16435"/>
<feature type="domain" description="3-beta hydroxysteroid dehydrogenase/isomerase" evidence="2">
    <location>
        <begin position="8"/>
        <end position="240"/>
    </location>
</feature>
<dbReference type="Pfam" id="PF01073">
    <property type="entry name" value="3Beta_HSD"/>
    <property type="match status" value="1"/>
</dbReference>
<dbReference type="FunFam" id="3.40.50.720:FF:000336">
    <property type="entry name" value="Aldehyde reductase"/>
    <property type="match status" value="1"/>
</dbReference>
<evidence type="ECO:0000256" key="1">
    <source>
        <dbReference type="ARBA" id="ARBA00023002"/>
    </source>
</evidence>
<dbReference type="InterPro" id="IPR036291">
    <property type="entry name" value="NAD(P)-bd_dom_sf"/>
</dbReference>
<dbReference type="Proteomes" id="UP000503278">
    <property type="component" value="Chromosome"/>
</dbReference>
<dbReference type="InterPro" id="IPR050425">
    <property type="entry name" value="NAD(P)_dehydrat-like"/>
</dbReference>
<dbReference type="GO" id="GO:0006694">
    <property type="term" value="P:steroid biosynthetic process"/>
    <property type="evidence" value="ECO:0007669"/>
    <property type="project" value="InterPro"/>
</dbReference>
<dbReference type="PANTHER" id="PTHR10366">
    <property type="entry name" value="NAD DEPENDENT EPIMERASE/DEHYDRATASE"/>
    <property type="match status" value="1"/>
</dbReference>
<gene>
    <name evidence="3" type="ORF">HH214_16435</name>
</gene>
<evidence type="ECO:0000259" key="2">
    <source>
        <dbReference type="Pfam" id="PF01073"/>
    </source>
</evidence>
<dbReference type="Gene3D" id="3.40.50.720">
    <property type="entry name" value="NAD(P)-binding Rossmann-like Domain"/>
    <property type="match status" value="1"/>
</dbReference>
<dbReference type="PANTHER" id="PTHR10366:SF564">
    <property type="entry name" value="STEROL-4-ALPHA-CARBOXYLATE 3-DEHYDROGENASE, DECARBOXYLATING"/>
    <property type="match status" value="1"/>
</dbReference>
<dbReference type="SUPFAM" id="SSF51735">
    <property type="entry name" value="NAD(P)-binding Rossmann-fold domains"/>
    <property type="match status" value="1"/>
</dbReference>
<evidence type="ECO:0000313" key="3">
    <source>
        <dbReference type="EMBL" id="QJD97340.1"/>
    </source>
</evidence>
<keyword evidence="1" id="KW-0560">Oxidoreductase</keyword>
<organism evidence="3 4">
    <name type="scientific">Mucilaginibacter robiniae</name>
    <dbReference type="NCBI Taxonomy" id="2728022"/>
    <lineage>
        <taxon>Bacteria</taxon>
        <taxon>Pseudomonadati</taxon>
        <taxon>Bacteroidota</taxon>
        <taxon>Sphingobacteriia</taxon>
        <taxon>Sphingobacteriales</taxon>
        <taxon>Sphingobacteriaceae</taxon>
        <taxon>Mucilaginibacter</taxon>
    </lineage>
</organism>
<dbReference type="RefSeq" id="WP_169609430.1">
    <property type="nucleotide sequence ID" value="NZ_CP051682.1"/>
</dbReference>
<dbReference type="CDD" id="cd05227">
    <property type="entry name" value="AR_SDR_e"/>
    <property type="match status" value="1"/>
</dbReference>
<evidence type="ECO:0000313" key="4">
    <source>
        <dbReference type="Proteomes" id="UP000503278"/>
    </source>
</evidence>
<dbReference type="GO" id="GO:0016616">
    <property type="term" value="F:oxidoreductase activity, acting on the CH-OH group of donors, NAD or NADP as acceptor"/>
    <property type="evidence" value="ECO:0007669"/>
    <property type="project" value="InterPro"/>
</dbReference>
<dbReference type="InterPro" id="IPR002225">
    <property type="entry name" value="3Beta_OHSteriod_DH/Estase"/>
</dbReference>